<dbReference type="InterPro" id="IPR052709">
    <property type="entry name" value="Transposase-MT_Hybrid"/>
</dbReference>
<keyword evidence="2" id="KW-1185">Reference proteome</keyword>
<evidence type="ECO:0008006" key="3">
    <source>
        <dbReference type="Google" id="ProtNLM"/>
    </source>
</evidence>
<dbReference type="Proteomes" id="UP001235939">
    <property type="component" value="Chromosome X"/>
</dbReference>
<reference evidence="1 2" key="1">
    <citation type="submission" date="2022-03" db="EMBL/GenBank/DDBJ databases">
        <title>A chromosomal length assembly of Cordylochernes scorpioides.</title>
        <authorList>
            <person name="Zeh D."/>
            <person name="Zeh J."/>
        </authorList>
    </citation>
    <scope>NUCLEOTIDE SEQUENCE [LARGE SCALE GENOMIC DNA]</scope>
    <source>
        <strain evidence="1">IN4F17</strain>
        <tissue evidence="1">Whole Body</tissue>
    </source>
</reference>
<evidence type="ECO:0000313" key="2">
    <source>
        <dbReference type="Proteomes" id="UP001235939"/>
    </source>
</evidence>
<dbReference type="PANTHER" id="PTHR46060">
    <property type="entry name" value="MARINER MOS1 TRANSPOSASE-LIKE PROTEIN"/>
    <property type="match status" value="1"/>
</dbReference>
<accession>A0ABY6LU45</accession>
<proteinExistence type="predicted"/>
<gene>
    <name evidence="1" type="ORF">LAZ67_X003468</name>
</gene>
<dbReference type="EMBL" id="CP092886">
    <property type="protein sequence ID" value="UYV84779.1"/>
    <property type="molecule type" value="Genomic_DNA"/>
</dbReference>
<protein>
    <recommendedName>
        <fullName evidence="3">Mos1 transposase HTH domain-containing protein</fullName>
    </recommendedName>
</protein>
<dbReference type="Gene3D" id="1.10.10.1450">
    <property type="match status" value="1"/>
</dbReference>
<name>A0ABY6LU45_9ARAC</name>
<organism evidence="1 2">
    <name type="scientific">Cordylochernes scorpioides</name>
    <dbReference type="NCBI Taxonomy" id="51811"/>
    <lineage>
        <taxon>Eukaryota</taxon>
        <taxon>Metazoa</taxon>
        <taxon>Ecdysozoa</taxon>
        <taxon>Arthropoda</taxon>
        <taxon>Chelicerata</taxon>
        <taxon>Arachnida</taxon>
        <taxon>Pseudoscorpiones</taxon>
        <taxon>Cheliferoidea</taxon>
        <taxon>Chernetidae</taxon>
        <taxon>Cordylochernes</taxon>
    </lineage>
</organism>
<dbReference type="PANTHER" id="PTHR46060:SF1">
    <property type="entry name" value="MARINER MOS1 TRANSPOSASE-LIKE PROTEIN"/>
    <property type="match status" value="1"/>
</dbReference>
<evidence type="ECO:0000313" key="1">
    <source>
        <dbReference type="EMBL" id="UYV84779.1"/>
    </source>
</evidence>
<sequence length="211" mass="24583">MQGEFPRSTCDMKRKTFLQWISKVNKGYAYIFRQKLGKIESEVFQMLKLAFGEATLSQSKTSKWFARFKSGRKSTQDDARQGRPPLENHEELIEKIGALIRENTITTIRELVEETGVSYGTFLDLKEGFRNLFRKKARMSNSKTKVLLVIFFRLPRHCALAKINQHVYLSIYAVYRINTEKTTGKVDLGRIDASSRCFMSKKSFFRVCFFD</sequence>